<dbReference type="GO" id="GO:0046872">
    <property type="term" value="F:metal ion binding"/>
    <property type="evidence" value="ECO:0007669"/>
    <property type="project" value="UniProtKB-KW"/>
</dbReference>
<reference evidence="13 14" key="1">
    <citation type="submission" date="2016-10" db="EMBL/GenBank/DDBJ databases">
        <authorList>
            <person name="de Groot N.N."/>
        </authorList>
    </citation>
    <scope>NUCLEOTIDE SEQUENCE [LARGE SCALE GENOMIC DNA]</scope>
    <source>
        <strain evidence="13 14">DSM 1801</strain>
    </source>
</reference>
<comment type="similarity">
    <text evidence="2">Belongs to the IPP isomerase type 1 family.</text>
</comment>
<organism evidence="13 14">
    <name type="scientific">[Clostridium] polysaccharolyticum</name>
    <dbReference type="NCBI Taxonomy" id="29364"/>
    <lineage>
        <taxon>Bacteria</taxon>
        <taxon>Bacillati</taxon>
        <taxon>Bacillota</taxon>
        <taxon>Clostridia</taxon>
        <taxon>Lachnospirales</taxon>
        <taxon>Lachnospiraceae</taxon>
    </lineage>
</organism>
<evidence type="ECO:0000256" key="3">
    <source>
        <dbReference type="ARBA" id="ARBA00012057"/>
    </source>
</evidence>
<dbReference type="SUPFAM" id="SSF55811">
    <property type="entry name" value="Nudix"/>
    <property type="match status" value="1"/>
</dbReference>
<dbReference type="GO" id="GO:0009240">
    <property type="term" value="P:isopentenyl diphosphate biosynthetic process"/>
    <property type="evidence" value="ECO:0007669"/>
    <property type="project" value="TreeGrafter"/>
</dbReference>
<dbReference type="RefSeq" id="WP_092476955.1">
    <property type="nucleotide sequence ID" value="NZ_FOHN01000005.1"/>
</dbReference>
<evidence type="ECO:0000256" key="9">
    <source>
        <dbReference type="ARBA" id="ARBA00023235"/>
    </source>
</evidence>
<dbReference type="Proteomes" id="UP000199800">
    <property type="component" value="Unassembled WGS sequence"/>
</dbReference>
<evidence type="ECO:0000256" key="1">
    <source>
        <dbReference type="ARBA" id="ARBA00004826"/>
    </source>
</evidence>
<dbReference type="Pfam" id="PF00293">
    <property type="entry name" value="NUDIX"/>
    <property type="match status" value="1"/>
</dbReference>
<gene>
    <name evidence="13" type="ORF">SAMN04487772_10565</name>
</gene>
<dbReference type="HAMAP" id="MF_00202">
    <property type="entry name" value="Idi"/>
    <property type="match status" value="1"/>
</dbReference>
<dbReference type="PANTHER" id="PTHR10885">
    <property type="entry name" value="ISOPENTENYL-DIPHOSPHATE DELTA-ISOMERASE"/>
    <property type="match status" value="1"/>
</dbReference>
<keyword evidence="6" id="KW-0460">Magnesium</keyword>
<protein>
    <recommendedName>
        <fullName evidence="3 10">Isopentenyl-diphosphate delta-isomerase</fullName>
        <ecNumber evidence="3 10">5.3.3.2</ecNumber>
    </recommendedName>
</protein>
<dbReference type="UniPathway" id="UPA00059">
    <property type="reaction ID" value="UER00104"/>
</dbReference>
<evidence type="ECO:0000313" key="13">
    <source>
        <dbReference type="EMBL" id="SES91507.1"/>
    </source>
</evidence>
<evidence type="ECO:0000256" key="8">
    <source>
        <dbReference type="ARBA" id="ARBA00023229"/>
    </source>
</evidence>
<evidence type="ECO:0000256" key="6">
    <source>
        <dbReference type="ARBA" id="ARBA00022842"/>
    </source>
</evidence>
<evidence type="ECO:0000256" key="5">
    <source>
        <dbReference type="ARBA" id="ARBA00022723"/>
    </source>
</evidence>
<feature type="domain" description="Nudix hydrolase" evidence="12">
    <location>
        <begin position="28"/>
        <end position="160"/>
    </location>
</feature>
<keyword evidence="9 13" id="KW-0413">Isomerase</keyword>
<keyword evidence="4" id="KW-0963">Cytoplasm</keyword>
<feature type="active site" evidence="11">
    <location>
        <position position="112"/>
    </location>
</feature>
<dbReference type="InterPro" id="IPR015797">
    <property type="entry name" value="NUDIX_hydrolase-like_dom_sf"/>
</dbReference>
<dbReference type="PROSITE" id="PS51462">
    <property type="entry name" value="NUDIX"/>
    <property type="match status" value="1"/>
</dbReference>
<evidence type="ECO:0000256" key="10">
    <source>
        <dbReference type="NCBIfam" id="TIGR02150"/>
    </source>
</evidence>
<evidence type="ECO:0000256" key="2">
    <source>
        <dbReference type="ARBA" id="ARBA00007579"/>
    </source>
</evidence>
<dbReference type="NCBIfam" id="TIGR02150">
    <property type="entry name" value="IPP_isom_1"/>
    <property type="match status" value="1"/>
</dbReference>
<dbReference type="PIRSF" id="PIRSF018427">
    <property type="entry name" value="Isopntndiph_ism"/>
    <property type="match status" value="1"/>
</dbReference>
<evidence type="ECO:0000313" key="14">
    <source>
        <dbReference type="Proteomes" id="UP000199800"/>
    </source>
</evidence>
<dbReference type="GO" id="GO:0005737">
    <property type="term" value="C:cytoplasm"/>
    <property type="evidence" value="ECO:0007669"/>
    <property type="project" value="TreeGrafter"/>
</dbReference>
<accession>A0A1I0ABA7</accession>
<evidence type="ECO:0000256" key="4">
    <source>
        <dbReference type="ARBA" id="ARBA00022490"/>
    </source>
</evidence>
<feature type="active site" evidence="11">
    <location>
        <position position="65"/>
    </location>
</feature>
<dbReference type="InterPro" id="IPR000086">
    <property type="entry name" value="NUDIX_hydrolase_dom"/>
</dbReference>
<dbReference type="OrthoDB" id="9786032at2"/>
<dbReference type="EC" id="5.3.3.2" evidence="3 10"/>
<dbReference type="GO" id="GO:0050992">
    <property type="term" value="P:dimethylallyl diphosphate biosynthetic process"/>
    <property type="evidence" value="ECO:0007669"/>
    <property type="project" value="UniProtKB-UniPathway"/>
</dbReference>
<comment type="pathway">
    <text evidence="1">Isoprenoid biosynthesis; dimethylallyl diphosphate biosynthesis; dimethylallyl diphosphate from isopentenyl diphosphate: step 1/1.</text>
</comment>
<name>A0A1I0ABA7_9FIRM</name>
<dbReference type="CDD" id="cd02885">
    <property type="entry name" value="NUDIX_IPP_Isomerase"/>
    <property type="match status" value="1"/>
</dbReference>
<evidence type="ECO:0000256" key="11">
    <source>
        <dbReference type="PIRSR" id="PIRSR018427-1"/>
    </source>
</evidence>
<proteinExistence type="inferred from homology"/>
<keyword evidence="5" id="KW-0479">Metal-binding</keyword>
<dbReference type="GO" id="GO:0004452">
    <property type="term" value="F:isopentenyl-diphosphate delta-isomerase activity"/>
    <property type="evidence" value="ECO:0007669"/>
    <property type="project" value="UniProtKB-UniRule"/>
</dbReference>
<sequence length="172" mass="20164">MNKLVICVDEQDNGLGVMEKMEAHEKGILHRAFSIFVWNQKEELMIHQRALEKYHSGGLWTNTCCSHPQPGEELLESAHKRLIAEMGFDCNLKESFSFLYQTEFEDGLVEHEFDHVIMGCYEGAATPNPEEVCDYKWVPLDELERDMKVNPKKYTVWFRIAMEKVQKLYCRN</sequence>
<keyword evidence="14" id="KW-1185">Reference proteome</keyword>
<dbReference type="PANTHER" id="PTHR10885:SF0">
    <property type="entry name" value="ISOPENTENYL-DIPHOSPHATE DELTA-ISOMERASE"/>
    <property type="match status" value="1"/>
</dbReference>
<dbReference type="Gene3D" id="3.90.79.10">
    <property type="entry name" value="Nucleoside Triphosphate Pyrophosphohydrolase"/>
    <property type="match status" value="1"/>
</dbReference>
<keyword evidence="7" id="KW-0464">Manganese</keyword>
<evidence type="ECO:0000256" key="7">
    <source>
        <dbReference type="ARBA" id="ARBA00023211"/>
    </source>
</evidence>
<dbReference type="EMBL" id="FOHN01000005">
    <property type="protein sequence ID" value="SES91507.1"/>
    <property type="molecule type" value="Genomic_DNA"/>
</dbReference>
<dbReference type="AlphaFoldDB" id="A0A1I0ABA7"/>
<dbReference type="InterPro" id="IPR011876">
    <property type="entry name" value="IsopentenylPP_isomerase_typ1"/>
</dbReference>
<dbReference type="STRING" id="29364.SAMN04487772_10565"/>
<dbReference type="NCBIfam" id="NF002995">
    <property type="entry name" value="PRK03759.1"/>
    <property type="match status" value="1"/>
</dbReference>
<keyword evidence="8" id="KW-0414">Isoprene biosynthesis</keyword>
<dbReference type="InterPro" id="IPR056375">
    <property type="entry name" value="Idi_bact"/>
</dbReference>
<evidence type="ECO:0000259" key="12">
    <source>
        <dbReference type="PROSITE" id="PS51462"/>
    </source>
</evidence>